<proteinExistence type="predicted"/>
<dbReference type="EMBL" id="MBDN02000239">
    <property type="protein sequence ID" value="RLN77566.1"/>
    <property type="molecule type" value="Genomic_DNA"/>
</dbReference>
<dbReference type="PANTHER" id="PTHR15332:SF175">
    <property type="entry name" value="PROPROTEIN CONVERTASE SUBTILISIN_KEXIN TYPE 5-LIKE"/>
    <property type="match status" value="1"/>
</dbReference>
<gene>
    <name evidence="1" type="ORF">BBO99_00006644</name>
</gene>
<accession>A0A421GK11</accession>
<dbReference type="AlphaFoldDB" id="A0A421GK11"/>
<sequence>MDVSLVTQEIDPLPVPSELDLLGKPRCSAIPYAVFQPDVTDPLGLRGFCVYGIANETAQERFLCNYTVLNPWIVFTPENWCIPQQVRLAAVDDYLDEYTTENGSMTFSKVTHSTFSDDYIYLALPLPYVTVNVESDDVAKVLVSESALEVSEDGSLVAQYFLQLNSEPLAGVKIVVLPWLDSNSTNCYRFGLCNLTLPVTEFLFTPQNWNVQQTVVVRATDDNLDEYDTHMTGISHLSYSEDPKYNAISLIPTINVKVVVLASEPFANVTTSITNVGTVGNYAVASPTQLAFTWRNWNVSQTVSVAAFDDHTQDTMMCLAWSCLRASYVRQKVTQACSGTVCVSRLNLGNP</sequence>
<dbReference type="Proteomes" id="UP000285624">
    <property type="component" value="Unassembled WGS sequence"/>
</dbReference>
<dbReference type="STRING" id="325452.A0A421GK11"/>
<organism evidence="1 2">
    <name type="scientific">Phytophthora kernoviae</name>
    <dbReference type="NCBI Taxonomy" id="325452"/>
    <lineage>
        <taxon>Eukaryota</taxon>
        <taxon>Sar</taxon>
        <taxon>Stramenopiles</taxon>
        <taxon>Oomycota</taxon>
        <taxon>Peronosporomycetes</taxon>
        <taxon>Peronosporales</taxon>
        <taxon>Peronosporaceae</taxon>
        <taxon>Phytophthora</taxon>
    </lineage>
</organism>
<reference evidence="1 2" key="1">
    <citation type="journal article" date="2019" name="Mol. Plant Pathol.">
        <title>Genome sequencing of oomycete isolates from Chile supports the New Zealand origin of Phytophthora kernoviae and makes available the first Nothophytophthora sp. genome.</title>
        <authorList>
            <person name="Studholme D.J."/>
            <person name="Panda P."/>
            <person name="Sanfuentes Von Stowasser E."/>
            <person name="Gonzalez M."/>
            <person name="Hill R."/>
            <person name="Sambles C."/>
            <person name="Grant M."/>
            <person name="Williams N.M."/>
            <person name="McDougal R.L."/>
        </authorList>
    </citation>
    <scope>NUCLEOTIDE SEQUENCE [LARGE SCALE GENOMIC DNA]</scope>
    <source>
        <strain evidence="1">Chile4</strain>
    </source>
</reference>
<comment type="caution">
    <text evidence="1">The sequence shown here is derived from an EMBL/GenBank/DDBJ whole genome shotgun (WGS) entry which is preliminary data.</text>
</comment>
<evidence type="ECO:0000313" key="1">
    <source>
        <dbReference type="EMBL" id="RLN77566.1"/>
    </source>
</evidence>
<dbReference type="PANTHER" id="PTHR15332">
    <property type="entry name" value="PROPROTEIN CONVERTASE SUBTILISIN_KEXIN TYPE 5-LIKE"/>
    <property type="match status" value="1"/>
</dbReference>
<keyword evidence="2" id="KW-1185">Reference proteome</keyword>
<protein>
    <submittedName>
        <fullName evidence="1">Uncharacterized protein</fullName>
    </submittedName>
</protein>
<name>A0A421GK11_9STRA</name>
<evidence type="ECO:0000313" key="2">
    <source>
        <dbReference type="Proteomes" id="UP000285624"/>
    </source>
</evidence>